<dbReference type="PANTHER" id="PTHR43802:SF1">
    <property type="entry name" value="IP11341P-RELATED"/>
    <property type="match status" value="1"/>
</dbReference>
<keyword evidence="3" id="KW-1185">Reference proteome</keyword>
<gene>
    <name evidence="2" type="ORF">KFK14_10835</name>
</gene>
<organism evidence="2 3">
    <name type="scientific">Sphingobium phenoxybenzoativorans</name>
    <dbReference type="NCBI Taxonomy" id="1592790"/>
    <lineage>
        <taxon>Bacteria</taxon>
        <taxon>Pseudomonadati</taxon>
        <taxon>Pseudomonadota</taxon>
        <taxon>Alphaproteobacteria</taxon>
        <taxon>Sphingomonadales</taxon>
        <taxon>Sphingomonadaceae</taxon>
        <taxon>Sphingobium</taxon>
    </lineage>
</organism>
<accession>A0A975Q3S2</accession>
<dbReference type="AlphaFoldDB" id="A0A975Q3S2"/>
<evidence type="ECO:0000256" key="1">
    <source>
        <dbReference type="ARBA" id="ARBA00005254"/>
    </source>
</evidence>
<dbReference type="SUPFAM" id="SSF52096">
    <property type="entry name" value="ClpP/crotonase"/>
    <property type="match status" value="1"/>
</dbReference>
<dbReference type="Proteomes" id="UP000681425">
    <property type="component" value="Chromosome"/>
</dbReference>
<comment type="similarity">
    <text evidence="1">Belongs to the enoyl-CoA hydratase/isomerase family.</text>
</comment>
<evidence type="ECO:0000313" key="3">
    <source>
        <dbReference type="Proteomes" id="UP000681425"/>
    </source>
</evidence>
<sequence>MDHVLYRQEGAVAIITLNRPEQRNILSSDEMQAALLGAIERLANDHVVKVAILTGAGAAFSAGGDIKKIAETAGKTSPPVSRSHYINGIQRIPLAMSRLELPVIAAVNGPAVGVGLDLACMCDIRIAAQSAKFAESFVKIGYVPGDGGAWLLPRVVGLPKALEMSLTGDMIDVDEALTWGLVTKVVPDEQLMDVAMAMASRIASNPGFAVRMTKQLLHKSGAMSLEDLLNFTATAQAIAASSDEHKQAVEAALAALQAKKRRPKEN</sequence>
<dbReference type="GO" id="GO:0003824">
    <property type="term" value="F:catalytic activity"/>
    <property type="evidence" value="ECO:0007669"/>
    <property type="project" value="UniProtKB-ARBA"/>
</dbReference>
<dbReference type="CDD" id="cd06558">
    <property type="entry name" value="crotonase-like"/>
    <property type="match status" value="1"/>
</dbReference>
<dbReference type="InterPro" id="IPR029045">
    <property type="entry name" value="ClpP/crotonase-like_dom_sf"/>
</dbReference>
<dbReference type="PANTHER" id="PTHR43802">
    <property type="entry name" value="ENOYL-COA HYDRATASE"/>
    <property type="match status" value="1"/>
</dbReference>
<dbReference type="Pfam" id="PF00378">
    <property type="entry name" value="ECH_1"/>
    <property type="match status" value="1"/>
</dbReference>
<reference evidence="2" key="1">
    <citation type="submission" date="2021-04" db="EMBL/GenBank/DDBJ databases">
        <title>Isolation of p-tert-butylphenol degrading bacteria Sphingobium phenoxybenzoativorans Tas13 from active sludge.</title>
        <authorList>
            <person name="Li Y."/>
        </authorList>
    </citation>
    <scope>NUCLEOTIDE SEQUENCE</scope>
    <source>
        <strain evidence="2">Tas13</strain>
    </source>
</reference>
<evidence type="ECO:0000313" key="2">
    <source>
        <dbReference type="EMBL" id="QUT07827.1"/>
    </source>
</evidence>
<dbReference type="Gene3D" id="3.90.226.10">
    <property type="entry name" value="2-enoyl-CoA Hydratase, Chain A, domain 1"/>
    <property type="match status" value="1"/>
</dbReference>
<proteinExistence type="inferred from homology"/>
<dbReference type="KEGG" id="spph:KFK14_10835"/>
<dbReference type="RefSeq" id="WP_212610793.1">
    <property type="nucleotide sequence ID" value="NZ_CP073910.1"/>
</dbReference>
<dbReference type="EMBL" id="CP073910">
    <property type="protein sequence ID" value="QUT07827.1"/>
    <property type="molecule type" value="Genomic_DNA"/>
</dbReference>
<dbReference type="InterPro" id="IPR001753">
    <property type="entry name" value="Enoyl-CoA_hydra/iso"/>
</dbReference>
<name>A0A975Q3S2_9SPHN</name>
<protein>
    <submittedName>
        <fullName evidence="2">Enoyl-CoA hydratase/isomerase family protein</fullName>
    </submittedName>
</protein>